<evidence type="ECO:0008006" key="3">
    <source>
        <dbReference type="Google" id="ProtNLM"/>
    </source>
</evidence>
<dbReference type="STRING" id="1440763.BJI69_14440"/>
<name>A0A1L3EV95_9GAMM</name>
<reference evidence="2" key="1">
    <citation type="submission" date="2016-09" db="EMBL/GenBank/DDBJ databases">
        <authorList>
            <person name="Lysoe E."/>
        </authorList>
    </citation>
    <scope>NUCLEOTIDE SEQUENCE [LARGE SCALE GENOMIC DNA]</scope>
    <source>
        <strain evidence="2">LJ96T</strain>
    </source>
</reference>
<dbReference type="EMBL" id="CP017480">
    <property type="protein sequence ID" value="APG04973.1"/>
    <property type="molecule type" value="Genomic_DNA"/>
</dbReference>
<evidence type="ECO:0000313" key="2">
    <source>
        <dbReference type="Proteomes" id="UP000182987"/>
    </source>
</evidence>
<gene>
    <name evidence="1" type="ORF">BJI69_14440</name>
</gene>
<proteinExistence type="predicted"/>
<keyword evidence="2" id="KW-1185">Reference proteome</keyword>
<sequence>MHVVLTGSHIVFLGQGSVSGGTVDLSMDGNVIAHVQIDGHNSNVTKEDPCAAIVGGVCVADRYYSDHTEFGYPVTLPNAPGQHVFSARFTGDDKSHSSSAPDVTISASGDVSAAIDLLLND</sequence>
<evidence type="ECO:0000313" key="1">
    <source>
        <dbReference type="EMBL" id="APG04973.1"/>
    </source>
</evidence>
<dbReference type="KEGG" id="lrz:BJI69_14440"/>
<accession>A0A1L3EV95</accession>
<organism evidence="1 2">
    <name type="scientific">Luteibacter rhizovicinus DSM 16549</name>
    <dbReference type="NCBI Taxonomy" id="1440763"/>
    <lineage>
        <taxon>Bacteria</taxon>
        <taxon>Pseudomonadati</taxon>
        <taxon>Pseudomonadota</taxon>
        <taxon>Gammaproteobacteria</taxon>
        <taxon>Lysobacterales</taxon>
        <taxon>Rhodanobacteraceae</taxon>
        <taxon>Luteibacter</taxon>
    </lineage>
</organism>
<dbReference type="AlphaFoldDB" id="A0A1L3EV95"/>
<protein>
    <recommendedName>
        <fullName evidence="3">Bacterial Ig-like domain-containing protein</fullName>
    </recommendedName>
</protein>
<dbReference type="Proteomes" id="UP000182987">
    <property type="component" value="Chromosome"/>
</dbReference>